<evidence type="ECO:0000256" key="1">
    <source>
        <dbReference type="SAM" id="Phobius"/>
    </source>
</evidence>
<keyword evidence="1" id="KW-0472">Membrane</keyword>
<keyword evidence="3" id="KW-1185">Reference proteome</keyword>
<gene>
    <name evidence="2" type="primary">yunB</name>
    <name evidence="2" type="ORF">I6J18_16930</name>
</gene>
<keyword evidence="1" id="KW-0812">Transmembrane</keyword>
<feature type="transmembrane region" description="Helical" evidence="1">
    <location>
        <begin position="25"/>
        <end position="44"/>
    </location>
</feature>
<dbReference type="RefSeq" id="WP_040374915.1">
    <property type="nucleotide sequence ID" value="NZ_CP068053.1"/>
</dbReference>
<name>A0A974NKL5_PERPY</name>
<dbReference type="PIRSF" id="PIRSF021383">
    <property type="entry name" value="YunB"/>
    <property type="match status" value="1"/>
</dbReference>
<dbReference type="Pfam" id="PF09560">
    <property type="entry name" value="Spore_YunB"/>
    <property type="match status" value="1"/>
</dbReference>
<accession>A0A974NKL5</accession>
<dbReference type="AlphaFoldDB" id="A0A974NKL5"/>
<dbReference type="NCBIfam" id="TIGR02832">
    <property type="entry name" value="spo_yunB"/>
    <property type="match status" value="1"/>
</dbReference>
<proteinExistence type="predicted"/>
<sequence length="250" mass="28497">MFHKRAKPSIELKRFFRGILSLKKIFIYTFIIFLICSGFSIWFIDKAIEPVIMKVAQKEIKRAATEVINDSFHKNLSKELPDNDIVLTHYQTGDPAPSYSFNPKLYNEVREETIKDIQDQLGISNQNPFQKKPNKNQLKSVIYYIPLGVVTRTSILANIGPKIPVEMALVGHVEMDYEFKSTGAGINNTYLELFARVGVHMEVVIPTFKEETPVEQVINLGGRYIPGRVPNFYGTDRNLITPSVRDSGEK</sequence>
<protein>
    <submittedName>
        <fullName evidence="2">Sporulation protein YunB</fullName>
    </submittedName>
</protein>
<organism evidence="2 3">
    <name type="scientific">Peribacillus psychrosaccharolyticus</name>
    <name type="common">Bacillus psychrosaccharolyticus</name>
    <dbReference type="NCBI Taxonomy" id="1407"/>
    <lineage>
        <taxon>Bacteria</taxon>
        <taxon>Bacillati</taxon>
        <taxon>Bacillota</taxon>
        <taxon>Bacilli</taxon>
        <taxon>Bacillales</taxon>
        <taxon>Bacillaceae</taxon>
        <taxon>Peribacillus</taxon>
    </lineage>
</organism>
<dbReference type="Proteomes" id="UP000595254">
    <property type="component" value="Chromosome"/>
</dbReference>
<keyword evidence="1" id="KW-1133">Transmembrane helix</keyword>
<reference evidence="2 3" key="1">
    <citation type="submission" date="2021-01" db="EMBL/GenBank/DDBJ databases">
        <title>FDA dAtabase for Regulatory Grade micrObial Sequences (FDA-ARGOS): Supporting development and validation of Infectious Disease Dx tests.</title>
        <authorList>
            <person name="Nelson B."/>
            <person name="Plummer A."/>
            <person name="Tallon L."/>
            <person name="Sadzewicz L."/>
            <person name="Zhao X."/>
            <person name="Boylan J."/>
            <person name="Ott S."/>
            <person name="Bowen H."/>
            <person name="Vavikolanu K."/>
            <person name="Mehta A."/>
            <person name="Aluvathingal J."/>
            <person name="Nadendla S."/>
            <person name="Myers T."/>
            <person name="Yan Y."/>
            <person name="Sichtig H."/>
        </authorList>
    </citation>
    <scope>NUCLEOTIDE SEQUENCE [LARGE SCALE GENOMIC DNA]</scope>
    <source>
        <strain evidence="2 3">FDAARGOS_1161</strain>
    </source>
</reference>
<dbReference type="EMBL" id="CP068053">
    <property type="protein sequence ID" value="QQS99302.1"/>
    <property type="molecule type" value="Genomic_DNA"/>
</dbReference>
<evidence type="ECO:0000313" key="3">
    <source>
        <dbReference type="Proteomes" id="UP000595254"/>
    </source>
</evidence>
<dbReference type="InterPro" id="IPR014197">
    <property type="entry name" value="Sporulation_prot_YunB"/>
</dbReference>
<dbReference type="KEGG" id="ppsr:I6J18_16930"/>
<evidence type="ECO:0000313" key="2">
    <source>
        <dbReference type="EMBL" id="QQS99302.1"/>
    </source>
</evidence>